<dbReference type="Gene3D" id="2.60.370.10">
    <property type="entry name" value="Ctag/Cox11"/>
    <property type="match status" value="1"/>
</dbReference>
<evidence type="ECO:0000313" key="8">
    <source>
        <dbReference type="Proteomes" id="UP000777482"/>
    </source>
</evidence>
<reference evidence="7 8" key="1">
    <citation type="submission" date="2020-11" db="EMBL/GenBank/DDBJ databases">
        <title>Kefir isolates.</title>
        <authorList>
            <person name="Marcisauskas S."/>
            <person name="Kim Y."/>
            <person name="Blasche S."/>
        </authorList>
    </citation>
    <scope>NUCLEOTIDE SEQUENCE [LARGE SCALE GENOMIC DNA]</scope>
    <source>
        <strain evidence="7 8">KR</strain>
    </source>
</reference>
<dbReference type="GO" id="GO:0005507">
    <property type="term" value="F:copper ion binding"/>
    <property type="evidence" value="ECO:0007669"/>
    <property type="project" value="InterPro"/>
</dbReference>
<dbReference type="PANTHER" id="PTHR21320:SF3">
    <property type="entry name" value="CYTOCHROME C OXIDASE ASSEMBLY PROTEIN COX11, MITOCHONDRIAL-RELATED"/>
    <property type="match status" value="1"/>
</dbReference>
<dbReference type="InterPro" id="IPR023471">
    <property type="entry name" value="CtaG/Cox11_dom_sf"/>
</dbReference>
<dbReference type="OrthoDB" id="1704689at2759"/>
<dbReference type="NCBIfam" id="NF003465">
    <property type="entry name" value="PRK05089.1"/>
    <property type="match status" value="1"/>
</dbReference>
<dbReference type="HAMAP" id="MF_00155">
    <property type="entry name" value="CtaG"/>
    <property type="match status" value="1"/>
</dbReference>
<proteinExistence type="inferred from homology"/>
<dbReference type="SUPFAM" id="SSF110111">
    <property type="entry name" value="Ctag/Cox11"/>
    <property type="match status" value="1"/>
</dbReference>
<keyword evidence="3 6" id="KW-0812">Transmembrane</keyword>
<dbReference type="InterPro" id="IPR007533">
    <property type="entry name" value="Cyt_c_oxidase_assmbl_CtaG"/>
</dbReference>
<dbReference type="Proteomes" id="UP000777482">
    <property type="component" value="Unassembled WGS sequence"/>
</dbReference>
<keyword evidence="8" id="KW-1185">Reference proteome</keyword>
<keyword evidence="4 6" id="KW-1133">Transmembrane helix</keyword>
<protein>
    <submittedName>
        <fullName evidence="7">Cytochrome c oxidase assembly protein cox11, mitochondrial</fullName>
    </submittedName>
</protein>
<name>A0A9P6VYF3_RHOMI</name>
<comment type="function">
    <text evidence="1">Exerts its effect at some terminal stage of cytochrome c oxidase synthesis, probably by being involved in the insertion of the copper B into subunit I.</text>
</comment>
<dbReference type="PANTHER" id="PTHR21320">
    <property type="entry name" value="CYTOCHROME C OXIDASE ASSEMBLY PROTEIN COX11-RELATED"/>
    <property type="match status" value="1"/>
</dbReference>
<keyword evidence="5 6" id="KW-0472">Membrane</keyword>
<evidence type="ECO:0000256" key="3">
    <source>
        <dbReference type="ARBA" id="ARBA00022692"/>
    </source>
</evidence>
<accession>A0A9P6VYF3</accession>
<dbReference type="GO" id="GO:0005743">
    <property type="term" value="C:mitochondrial inner membrane"/>
    <property type="evidence" value="ECO:0007669"/>
    <property type="project" value="UniProtKB-SubCell"/>
</dbReference>
<comment type="caution">
    <text evidence="7">The sequence shown here is derived from an EMBL/GenBank/DDBJ whole genome shotgun (WGS) entry which is preliminary data.</text>
</comment>
<dbReference type="Pfam" id="PF04442">
    <property type="entry name" value="CtaG_Cox11"/>
    <property type="match status" value="1"/>
</dbReference>
<comment type="subcellular location">
    <subcellularLocation>
        <location evidence="2">Mitochondrion inner membrane</location>
        <topology evidence="2">Single-pass membrane protein</topology>
        <orientation evidence="2">Intermembrane side</orientation>
    </subcellularLocation>
</comment>
<evidence type="ECO:0000256" key="2">
    <source>
        <dbReference type="ARBA" id="ARBA00004243"/>
    </source>
</evidence>
<feature type="transmembrane region" description="Helical" evidence="6">
    <location>
        <begin position="68"/>
        <end position="87"/>
    </location>
</feature>
<dbReference type="GO" id="GO:0005759">
    <property type="term" value="C:mitochondrial matrix"/>
    <property type="evidence" value="ECO:0007669"/>
    <property type="project" value="UniProtKB-ARBA"/>
</dbReference>
<sequence length="263" mass="29434">MAARLPLRWPARPPCLAARPSTISRLAQRRFASTETHTAQSTLKRPAVTSESYQRAREARYKERNRSLLLYSAATILVVTAGSYLAVPLYRVFCSATGYGGTPQTDSSRFGPDRLIPRTDLDKRIRVTFNADASDSLPWSFEPQQKDVKVLPGETALAFYTATNHSDEDIIGIATYNVTPMNIAPYFAKVECFCFEEQRLLAGEEVDLPVFFFIDRDFVDDPLMKDVREVTLSYTFFRARRDSYGNLVPAEGPLAVANSVPAS</sequence>
<evidence type="ECO:0000313" key="7">
    <source>
        <dbReference type="EMBL" id="KAG0659423.1"/>
    </source>
</evidence>
<dbReference type="AlphaFoldDB" id="A0A9P6VYF3"/>
<organism evidence="7 8">
    <name type="scientific">Rhodotorula mucilaginosa</name>
    <name type="common">Yeast</name>
    <name type="synonym">Rhodotorula rubra</name>
    <dbReference type="NCBI Taxonomy" id="5537"/>
    <lineage>
        <taxon>Eukaryota</taxon>
        <taxon>Fungi</taxon>
        <taxon>Dikarya</taxon>
        <taxon>Basidiomycota</taxon>
        <taxon>Pucciniomycotina</taxon>
        <taxon>Microbotryomycetes</taxon>
        <taxon>Sporidiobolales</taxon>
        <taxon>Sporidiobolaceae</taxon>
        <taxon>Rhodotorula</taxon>
    </lineage>
</organism>
<dbReference type="EMBL" id="PUHQ01000054">
    <property type="protein sequence ID" value="KAG0659423.1"/>
    <property type="molecule type" value="Genomic_DNA"/>
</dbReference>
<evidence type="ECO:0000256" key="4">
    <source>
        <dbReference type="ARBA" id="ARBA00022989"/>
    </source>
</evidence>
<gene>
    <name evidence="7" type="primary">COX11</name>
    <name evidence="7" type="ORF">C6P46_005202</name>
</gene>
<dbReference type="FunFam" id="2.60.370.10:FF:000001">
    <property type="entry name" value="COX11 cytochrome c oxidase assembly homolog"/>
    <property type="match status" value="1"/>
</dbReference>
<evidence type="ECO:0000256" key="1">
    <source>
        <dbReference type="ARBA" id="ARBA00004007"/>
    </source>
</evidence>
<evidence type="ECO:0000256" key="5">
    <source>
        <dbReference type="ARBA" id="ARBA00023136"/>
    </source>
</evidence>
<evidence type="ECO:0000256" key="6">
    <source>
        <dbReference type="SAM" id="Phobius"/>
    </source>
</evidence>